<comment type="cofactor">
    <cofactor evidence="8">
        <name>Mg(2+)</name>
        <dbReference type="ChEBI" id="CHEBI:18420"/>
    </cofactor>
</comment>
<feature type="binding site" evidence="8">
    <location>
        <begin position="47"/>
        <end position="49"/>
    </location>
    <ligand>
        <name>S-adenosyl-L-methionine</name>
        <dbReference type="ChEBI" id="CHEBI:59789"/>
    </ligand>
</feature>
<dbReference type="Proteomes" id="UP000318017">
    <property type="component" value="Chromosome"/>
</dbReference>
<comment type="caution">
    <text evidence="8">Lacks conserved residue(s) required for the propagation of feature annotation.</text>
</comment>
<evidence type="ECO:0000256" key="7">
    <source>
        <dbReference type="ARBA" id="ARBA00023239"/>
    </source>
</evidence>
<comment type="cofactor">
    <cofactor evidence="8">
        <name>S-adenosyl-L-methionine</name>
        <dbReference type="ChEBI" id="CHEBI:59789"/>
    </cofactor>
    <text evidence="8">Binds 1 S-adenosyl-L-methionine per subunit.</text>
</comment>
<comment type="pathway">
    <text evidence="8">Purine metabolism; 7-cyano-7-deazaguanine biosynthesis.</text>
</comment>
<keyword evidence="4 8" id="KW-0460">Magnesium</keyword>
<keyword evidence="7 8" id="KW-0456">Lyase</keyword>
<evidence type="ECO:0000256" key="5">
    <source>
        <dbReference type="ARBA" id="ARBA00023004"/>
    </source>
</evidence>
<feature type="binding site" evidence="8">
    <location>
        <begin position="126"/>
        <end position="128"/>
    </location>
    <ligand>
        <name>S-adenosyl-L-methionine</name>
        <dbReference type="ChEBI" id="CHEBI:59789"/>
    </ligand>
</feature>
<dbReference type="GO" id="GO:0000287">
    <property type="term" value="F:magnesium ion binding"/>
    <property type="evidence" value="ECO:0007669"/>
    <property type="project" value="UniProtKB-UniRule"/>
</dbReference>
<dbReference type="InterPro" id="IPR024924">
    <property type="entry name" value="7-CO-7-deazaguanine_synth-like"/>
</dbReference>
<dbReference type="AlphaFoldDB" id="A0A518G1E0"/>
<dbReference type="Pfam" id="PF04055">
    <property type="entry name" value="Radical_SAM"/>
    <property type="match status" value="1"/>
</dbReference>
<dbReference type="UniPathway" id="UPA00391"/>
<evidence type="ECO:0000256" key="8">
    <source>
        <dbReference type="HAMAP-Rule" id="MF_00917"/>
    </source>
</evidence>
<dbReference type="InterPro" id="IPR013785">
    <property type="entry name" value="Aldolase_TIM"/>
</dbReference>
<dbReference type="InterPro" id="IPR058240">
    <property type="entry name" value="rSAM_sf"/>
</dbReference>
<feature type="binding site" evidence="8">
    <location>
        <begin position="22"/>
        <end position="24"/>
    </location>
    <ligand>
        <name>substrate</name>
    </ligand>
</feature>
<comment type="function">
    <text evidence="8">Catalyzes the complex heterocyclic radical-mediated conversion of 6-carboxy-5,6,7,8-tetrahydropterin (CPH4) to 7-carboxy-7-deazaguanine (CDG), a step common to the biosynthetic pathways of all 7-deazapurine-containing compounds.</text>
</comment>
<comment type="subunit">
    <text evidence="8">Homodimer.</text>
</comment>
<dbReference type="GO" id="GO:0016840">
    <property type="term" value="F:carbon-nitrogen lyase activity"/>
    <property type="evidence" value="ECO:0007669"/>
    <property type="project" value="UniProtKB-UniRule"/>
</dbReference>
<dbReference type="EC" id="4.3.99.3" evidence="8"/>
<evidence type="ECO:0000313" key="10">
    <source>
        <dbReference type="EMBL" id="QDV22419.1"/>
    </source>
</evidence>
<dbReference type="HAMAP" id="MF_00917">
    <property type="entry name" value="QueE"/>
    <property type="match status" value="1"/>
</dbReference>
<protein>
    <recommendedName>
        <fullName evidence="8">7-carboxy-7-deazaguanine synthase</fullName>
        <shortName evidence="8">CDG synthase</shortName>
        <ecNumber evidence="8">4.3.99.3</ecNumber>
    </recommendedName>
    <alternativeName>
        <fullName evidence="8">Queuosine biosynthesis protein QueE</fullName>
    </alternativeName>
</protein>
<dbReference type="GO" id="GO:0008616">
    <property type="term" value="P:tRNA queuosine(34) biosynthetic process"/>
    <property type="evidence" value="ECO:0007669"/>
    <property type="project" value="UniProtKB-UniRule"/>
</dbReference>
<dbReference type="InterPro" id="IPR007197">
    <property type="entry name" value="rSAM"/>
</dbReference>
<keyword evidence="1 8" id="KW-0004">4Fe-4S</keyword>
<dbReference type="KEGG" id="ahel:Q31a_07040"/>
<dbReference type="GO" id="GO:1904047">
    <property type="term" value="F:S-adenosyl-L-methionine binding"/>
    <property type="evidence" value="ECO:0007669"/>
    <property type="project" value="UniProtKB-UniRule"/>
</dbReference>
<keyword evidence="8" id="KW-0671">Queuosine biosynthesis</keyword>
<comment type="catalytic activity">
    <reaction evidence="8">
        <text>6-carboxy-5,6,7,8-tetrahydropterin + H(+) = 7-carboxy-7-carbaguanine + NH4(+)</text>
        <dbReference type="Rhea" id="RHEA:27974"/>
        <dbReference type="ChEBI" id="CHEBI:15378"/>
        <dbReference type="ChEBI" id="CHEBI:28938"/>
        <dbReference type="ChEBI" id="CHEBI:61032"/>
        <dbReference type="ChEBI" id="CHEBI:61036"/>
        <dbReference type="EC" id="4.3.99.3"/>
    </reaction>
</comment>
<dbReference type="SFLD" id="SFLDS00029">
    <property type="entry name" value="Radical_SAM"/>
    <property type="match status" value="1"/>
</dbReference>
<keyword evidence="5 8" id="KW-0408">Iron</keyword>
<feature type="binding site" evidence="8">
    <location>
        <position position="45"/>
    </location>
    <ligand>
        <name>[4Fe-4S] cluster</name>
        <dbReference type="ChEBI" id="CHEBI:49883"/>
        <note>4Fe-4S-S-AdoMet</note>
    </ligand>
</feature>
<dbReference type="PANTHER" id="PTHR42836:SF1">
    <property type="entry name" value="7-CARBOXY-7-DEAZAGUANINE SYNTHASE"/>
    <property type="match status" value="1"/>
</dbReference>
<evidence type="ECO:0000256" key="6">
    <source>
        <dbReference type="ARBA" id="ARBA00023014"/>
    </source>
</evidence>
<dbReference type="PROSITE" id="PS51918">
    <property type="entry name" value="RADICAL_SAM"/>
    <property type="match status" value="1"/>
</dbReference>
<dbReference type="PANTHER" id="PTHR42836">
    <property type="entry name" value="7-CARBOXY-7-DEAZAGUANINE SYNTHASE"/>
    <property type="match status" value="1"/>
</dbReference>
<accession>A0A518G1E0</accession>
<feature type="binding site" evidence="8">
    <location>
        <position position="82"/>
    </location>
    <ligand>
        <name>substrate</name>
    </ligand>
</feature>
<keyword evidence="2 8" id="KW-0949">S-adenosyl-L-methionine</keyword>
<gene>
    <name evidence="8 10" type="primary">queE</name>
    <name evidence="10" type="ORF">Q31a_07040</name>
</gene>
<feature type="binding site" evidence="8">
    <location>
        <position position="48"/>
    </location>
    <ligand>
        <name>[4Fe-4S] cluster</name>
        <dbReference type="ChEBI" id="CHEBI:49883"/>
        <note>4Fe-4S-S-AdoMet</note>
    </ligand>
</feature>
<evidence type="ECO:0000313" key="11">
    <source>
        <dbReference type="Proteomes" id="UP000318017"/>
    </source>
</evidence>
<dbReference type="SUPFAM" id="SSF102114">
    <property type="entry name" value="Radical SAM enzymes"/>
    <property type="match status" value="1"/>
</dbReference>
<dbReference type="Gene3D" id="3.20.20.70">
    <property type="entry name" value="Aldolase class I"/>
    <property type="match status" value="1"/>
</dbReference>
<feature type="domain" description="Radical SAM core" evidence="9">
    <location>
        <begin position="28"/>
        <end position="223"/>
    </location>
</feature>
<dbReference type="EMBL" id="CP036298">
    <property type="protein sequence ID" value="QDV22419.1"/>
    <property type="molecule type" value="Genomic_DNA"/>
</dbReference>
<comment type="cofactor">
    <cofactor evidence="8">
        <name>[4Fe-4S] cluster</name>
        <dbReference type="ChEBI" id="CHEBI:49883"/>
    </cofactor>
    <text evidence="8">Binds 1 [4Fe-4S] cluster. The cluster is coordinated with 3 cysteines and an exchangeable S-adenosyl-L-methionine.</text>
</comment>
<evidence type="ECO:0000256" key="1">
    <source>
        <dbReference type="ARBA" id="ARBA00022485"/>
    </source>
</evidence>
<evidence type="ECO:0000256" key="3">
    <source>
        <dbReference type="ARBA" id="ARBA00022723"/>
    </source>
</evidence>
<feature type="binding site" evidence="8">
    <location>
        <position position="37"/>
    </location>
    <ligand>
        <name>substrate</name>
    </ligand>
</feature>
<evidence type="ECO:0000259" key="9">
    <source>
        <dbReference type="PROSITE" id="PS51918"/>
    </source>
</evidence>
<feature type="binding site" evidence="8">
    <location>
        <position position="41"/>
    </location>
    <ligand>
        <name>[4Fe-4S] cluster</name>
        <dbReference type="ChEBI" id="CHEBI:49883"/>
        <note>4Fe-4S-S-AdoMet</note>
    </ligand>
</feature>
<evidence type="ECO:0000256" key="2">
    <source>
        <dbReference type="ARBA" id="ARBA00022691"/>
    </source>
</evidence>
<keyword evidence="11" id="KW-1185">Reference proteome</keyword>
<organism evidence="10 11">
    <name type="scientific">Aureliella helgolandensis</name>
    <dbReference type="NCBI Taxonomy" id="2527968"/>
    <lineage>
        <taxon>Bacteria</taxon>
        <taxon>Pseudomonadati</taxon>
        <taxon>Planctomycetota</taxon>
        <taxon>Planctomycetia</taxon>
        <taxon>Pirellulales</taxon>
        <taxon>Pirellulaceae</taxon>
        <taxon>Aureliella</taxon>
    </lineage>
</organism>
<proteinExistence type="inferred from homology"/>
<keyword evidence="6 8" id="KW-0411">Iron-sulfur</keyword>
<evidence type="ECO:0000256" key="4">
    <source>
        <dbReference type="ARBA" id="ARBA00022842"/>
    </source>
</evidence>
<sequence length="239" mass="26827">MKSNAANRKGAKLRISEIYASIQGEGVLTGTPSIFVRTSGCNLRCWFCDTRFASWEPEGEFLELEQVVEQTLALGHSHIVLTGGEPMIYSNLPTLCGEFREAGRHITIETAGTIFHEVACDLMSISPKLSSSAPVGSPGGWFATHNARRERLEVVRQLMTAHPYQLKFVVDTPADADEVLTYLDRLGDFEGQRVLLMPQGTEKVELDRQAAWLIPWCEQHDLRFCPRAHIHWFGNRRGT</sequence>
<feature type="binding site" evidence="8">
    <location>
        <position position="84"/>
    </location>
    <ligand>
        <name>S-adenosyl-L-methionine</name>
        <dbReference type="ChEBI" id="CHEBI:59789"/>
    </ligand>
</feature>
<dbReference type="RefSeq" id="WP_231691044.1">
    <property type="nucleotide sequence ID" value="NZ_CP036298.1"/>
</dbReference>
<dbReference type="GO" id="GO:0051539">
    <property type="term" value="F:4 iron, 4 sulfur cluster binding"/>
    <property type="evidence" value="ECO:0007669"/>
    <property type="project" value="UniProtKB-UniRule"/>
</dbReference>
<name>A0A518G1E0_9BACT</name>
<comment type="similarity">
    <text evidence="8">Belongs to the radical SAM superfamily. 7-carboxy-7-deazaguanine synthase family.</text>
</comment>
<keyword evidence="3 8" id="KW-0479">Metal-binding</keyword>
<dbReference type="CDD" id="cd01335">
    <property type="entry name" value="Radical_SAM"/>
    <property type="match status" value="1"/>
</dbReference>
<dbReference type="PIRSF" id="PIRSF000370">
    <property type="entry name" value="QueE"/>
    <property type="match status" value="1"/>
</dbReference>
<feature type="binding site" evidence="8">
    <location>
        <position position="50"/>
    </location>
    <ligand>
        <name>Mg(2+)</name>
        <dbReference type="ChEBI" id="CHEBI:18420"/>
    </ligand>
</feature>
<reference evidence="10 11" key="1">
    <citation type="submission" date="2019-02" db="EMBL/GenBank/DDBJ databases">
        <title>Deep-cultivation of Planctomycetes and their phenomic and genomic characterization uncovers novel biology.</title>
        <authorList>
            <person name="Wiegand S."/>
            <person name="Jogler M."/>
            <person name="Boedeker C."/>
            <person name="Pinto D."/>
            <person name="Vollmers J."/>
            <person name="Rivas-Marin E."/>
            <person name="Kohn T."/>
            <person name="Peeters S.H."/>
            <person name="Heuer A."/>
            <person name="Rast P."/>
            <person name="Oberbeckmann S."/>
            <person name="Bunk B."/>
            <person name="Jeske O."/>
            <person name="Meyerdierks A."/>
            <person name="Storesund J.E."/>
            <person name="Kallscheuer N."/>
            <person name="Luecker S."/>
            <person name="Lage O.M."/>
            <person name="Pohl T."/>
            <person name="Merkel B.J."/>
            <person name="Hornburger P."/>
            <person name="Mueller R.-W."/>
            <person name="Bruemmer F."/>
            <person name="Labrenz M."/>
            <person name="Spormann A.M."/>
            <person name="Op den Camp H."/>
            <person name="Overmann J."/>
            <person name="Amann R."/>
            <person name="Jetten M.S.M."/>
            <person name="Mascher T."/>
            <person name="Medema M.H."/>
            <person name="Devos D.P."/>
            <person name="Kaster A.-K."/>
            <person name="Ovreas L."/>
            <person name="Rohde M."/>
            <person name="Galperin M.Y."/>
            <person name="Jogler C."/>
        </authorList>
    </citation>
    <scope>NUCLEOTIDE SEQUENCE [LARGE SCALE GENOMIC DNA]</scope>
    <source>
        <strain evidence="10 11">Q31a</strain>
    </source>
</reference>